<feature type="transmembrane region" description="Helical" evidence="1">
    <location>
        <begin position="92"/>
        <end position="111"/>
    </location>
</feature>
<dbReference type="InterPro" id="IPR012429">
    <property type="entry name" value="HGSNAT_cat"/>
</dbReference>
<dbReference type="KEGG" id="mbry:B1812_02645"/>
<dbReference type="Pfam" id="PF07786">
    <property type="entry name" value="HGSNAT_cat"/>
    <property type="match status" value="1"/>
</dbReference>
<dbReference type="OrthoDB" id="508112at2"/>
<evidence type="ECO:0000313" key="3">
    <source>
        <dbReference type="EMBL" id="ARN80162.1"/>
    </source>
</evidence>
<dbReference type="PANTHER" id="PTHR40407">
    <property type="entry name" value="MEMBRANE PROTEIN-LIKE PROTEIN"/>
    <property type="match status" value="1"/>
</dbReference>
<keyword evidence="1" id="KW-0472">Membrane</keyword>
<keyword evidence="4" id="KW-1185">Reference proteome</keyword>
<feature type="transmembrane region" description="Helical" evidence="1">
    <location>
        <begin position="194"/>
        <end position="212"/>
    </location>
</feature>
<protein>
    <recommendedName>
        <fullName evidence="2">Heparan-alpha-glucosaminide N-acetyltransferase catalytic domain-containing protein</fullName>
    </recommendedName>
</protein>
<proteinExistence type="predicted"/>
<keyword evidence="1" id="KW-0812">Transmembrane</keyword>
<evidence type="ECO:0000313" key="4">
    <source>
        <dbReference type="Proteomes" id="UP000193978"/>
    </source>
</evidence>
<feature type="transmembrane region" description="Helical" evidence="1">
    <location>
        <begin position="219"/>
        <end position="239"/>
    </location>
</feature>
<dbReference type="PANTHER" id="PTHR40407:SF1">
    <property type="entry name" value="HEPARAN-ALPHA-GLUCOSAMINIDE N-ACETYLTRANSFERASE CATALYTIC DOMAIN-CONTAINING PROTEIN"/>
    <property type="match status" value="1"/>
</dbReference>
<dbReference type="Proteomes" id="UP000193978">
    <property type="component" value="Chromosome"/>
</dbReference>
<keyword evidence="1" id="KW-1133">Transmembrane helix</keyword>
<feature type="domain" description="Heparan-alpha-glucosaminide N-acetyltransferase catalytic" evidence="2">
    <location>
        <begin position="15"/>
        <end position="229"/>
    </location>
</feature>
<name>A0A1W6MRG7_9HYPH</name>
<dbReference type="AlphaFoldDB" id="A0A1W6MRG7"/>
<feature type="transmembrane region" description="Helical" evidence="1">
    <location>
        <begin position="157"/>
        <end position="174"/>
    </location>
</feature>
<feature type="transmembrane region" description="Helical" evidence="1">
    <location>
        <begin position="270"/>
        <end position="286"/>
    </location>
</feature>
<feature type="transmembrane region" description="Helical" evidence="1">
    <location>
        <begin position="307"/>
        <end position="328"/>
    </location>
</feature>
<dbReference type="EMBL" id="CP019948">
    <property type="protein sequence ID" value="ARN80162.1"/>
    <property type="molecule type" value="Genomic_DNA"/>
</dbReference>
<feature type="transmembrane region" description="Helical" evidence="1">
    <location>
        <begin position="340"/>
        <end position="360"/>
    </location>
</feature>
<gene>
    <name evidence="3" type="ORF">B1812_02645</name>
</gene>
<dbReference type="RefSeq" id="WP_085770218.1">
    <property type="nucleotide sequence ID" value="NZ_AP027149.1"/>
</dbReference>
<accession>A0A1W6MRG7</accession>
<evidence type="ECO:0000259" key="2">
    <source>
        <dbReference type="Pfam" id="PF07786"/>
    </source>
</evidence>
<sequence>MQQPAGAEKREPGPDRLRGLVIVLMALDHARFFFHEDALRFSATDLTQTYPALFFTRFVTHFCAPTFALLAGLGAFLHYAKNRDQARTAKFLLTRGLWLVFLDVALISPIFSQEIGKFALGTLWAIGCGLVGLSALCFLGSRAVLAIGCLILASHDLFDSVHAASLGAFGPYWSLLHEPGPLPLGIAGRVAYPILPWIGVVALGYGLGPLFLEDGAKRARILTAAGLAAVFAFILLRGVNLYGDPKPWSVQPQTTMTALSFLNVSKYPPSLLYALVTLGPALILLPQMEKLGGAAGRILADFGRAPLFFYVTHLYLGVAAALIFAQLAKTPEAYRLGLPWVYVAWLALVAVLYPPCRWFANLKRRSSAWWLSYL</sequence>
<feature type="transmembrane region" description="Helical" evidence="1">
    <location>
        <begin position="123"/>
        <end position="145"/>
    </location>
</feature>
<reference evidence="3 4" key="1">
    <citation type="submission" date="2017-02" db="EMBL/GenBank/DDBJ databases">
        <authorList>
            <person name="Peterson S.W."/>
        </authorList>
    </citation>
    <scope>NUCLEOTIDE SEQUENCE [LARGE SCALE GENOMIC DNA]</scope>
    <source>
        <strain evidence="3 4">S285</strain>
    </source>
</reference>
<evidence type="ECO:0000256" key="1">
    <source>
        <dbReference type="SAM" id="Phobius"/>
    </source>
</evidence>
<dbReference type="STRING" id="655015.B1812_02645"/>
<feature type="transmembrane region" description="Helical" evidence="1">
    <location>
        <begin position="54"/>
        <end position="80"/>
    </location>
</feature>
<organism evidence="3 4">
    <name type="scientific">Methylocystis bryophila</name>
    <dbReference type="NCBI Taxonomy" id="655015"/>
    <lineage>
        <taxon>Bacteria</taxon>
        <taxon>Pseudomonadati</taxon>
        <taxon>Pseudomonadota</taxon>
        <taxon>Alphaproteobacteria</taxon>
        <taxon>Hyphomicrobiales</taxon>
        <taxon>Methylocystaceae</taxon>
        <taxon>Methylocystis</taxon>
    </lineage>
</organism>